<dbReference type="RefSeq" id="WP_125672623.1">
    <property type="nucleotide sequence ID" value="NZ_RCOS01000160.1"/>
</dbReference>
<evidence type="ECO:0000313" key="1">
    <source>
        <dbReference type="EMBL" id="RSN72307.1"/>
    </source>
</evidence>
<accession>A0A3R9PFW3</accession>
<keyword evidence="2" id="KW-1185">Reference proteome</keyword>
<protein>
    <submittedName>
        <fullName evidence="1">Uncharacterized protein</fullName>
    </submittedName>
</protein>
<proteinExistence type="predicted"/>
<evidence type="ECO:0000313" key="2">
    <source>
        <dbReference type="Proteomes" id="UP000277582"/>
    </source>
</evidence>
<dbReference type="AlphaFoldDB" id="A0A3R9PFW3"/>
<sequence>MGTILVKNVPKDLLRRLKRLKAELNCRTWADLLAKLVELKESTLEEEELERMRSGVKSFLDLREAVSNKWSGSPSVIDEIRRGRRHDR</sequence>
<dbReference type="EMBL" id="RCOS01000160">
    <property type="protein sequence ID" value="RSN72307.1"/>
    <property type="molecule type" value="Genomic_DNA"/>
</dbReference>
<organism evidence="1 2">
    <name type="scientific">Candidatus Methanodesulfokora washburnensis</name>
    <dbReference type="NCBI Taxonomy" id="2478471"/>
    <lineage>
        <taxon>Archaea</taxon>
        <taxon>Thermoproteota</taxon>
        <taxon>Candidatus Korarchaeia</taxon>
        <taxon>Candidatus Korarchaeia incertae sedis</taxon>
        <taxon>Candidatus Methanodesulfokora</taxon>
    </lineage>
</organism>
<reference evidence="1 2" key="1">
    <citation type="submission" date="2018-10" db="EMBL/GenBank/DDBJ databases">
        <title>Co-occurring genomic capacity for anaerobic methane metabolism and dissimilatory sulfite reduction discovered in the Korarchaeota.</title>
        <authorList>
            <person name="Mckay L.J."/>
            <person name="Dlakic M."/>
            <person name="Fields M.W."/>
            <person name="Delmont T.O."/>
            <person name="Eren A.M."/>
            <person name="Jay Z.J."/>
            <person name="Klingelsmith K.B."/>
            <person name="Rusch D.B."/>
            <person name="Inskeep W.P."/>
        </authorList>
    </citation>
    <scope>NUCLEOTIDE SEQUENCE [LARGE SCALE GENOMIC DNA]</scope>
    <source>
        <strain evidence="1 2">MDKW</strain>
    </source>
</reference>
<name>A0A3R9PFW3_9CREN</name>
<dbReference type="Proteomes" id="UP000277582">
    <property type="component" value="Unassembled WGS sequence"/>
</dbReference>
<gene>
    <name evidence="1" type="ORF">D6D85_14305</name>
</gene>
<comment type="caution">
    <text evidence="1">The sequence shown here is derived from an EMBL/GenBank/DDBJ whole genome shotgun (WGS) entry which is preliminary data.</text>
</comment>